<dbReference type="OrthoDB" id="113732at2"/>
<dbReference type="InterPro" id="IPR050624">
    <property type="entry name" value="HTH-type_Tx_Regulator"/>
</dbReference>
<dbReference type="KEGG" id="wcb:AO080_00240"/>
<evidence type="ECO:0000256" key="1">
    <source>
        <dbReference type="ARBA" id="ARBA00023125"/>
    </source>
</evidence>
<dbReference type="PANTHER" id="PTHR43479">
    <property type="entry name" value="ACREF/ENVCD OPERON REPRESSOR-RELATED"/>
    <property type="match status" value="1"/>
</dbReference>
<dbReference type="Gene3D" id="1.10.357.10">
    <property type="entry name" value="Tetracycline Repressor, domain 2"/>
    <property type="match status" value="1"/>
</dbReference>
<evidence type="ECO:0000313" key="3">
    <source>
        <dbReference type="Proteomes" id="UP000032287"/>
    </source>
</evidence>
<dbReference type="Proteomes" id="UP000032287">
    <property type="component" value="Unassembled WGS sequence"/>
</dbReference>
<keyword evidence="1" id="KW-0238">DNA-binding</keyword>
<dbReference type="GO" id="GO:0003677">
    <property type="term" value="F:DNA binding"/>
    <property type="evidence" value="ECO:0007669"/>
    <property type="project" value="UniProtKB-UniRule"/>
</dbReference>
<dbReference type="EMBL" id="JWHU01000006">
    <property type="protein sequence ID" value="KIU21780.1"/>
    <property type="molecule type" value="Genomic_DNA"/>
</dbReference>
<dbReference type="InterPro" id="IPR009057">
    <property type="entry name" value="Homeodomain-like_sf"/>
</dbReference>
<gene>
    <name evidence="2" type="primary">kstR2</name>
    <name evidence="2" type="ORF">QX99_00467</name>
</gene>
<dbReference type="PRINTS" id="PR00455">
    <property type="entry name" value="HTHTETR"/>
</dbReference>
<dbReference type="Pfam" id="PF00440">
    <property type="entry name" value="TetR_N"/>
    <property type="match status" value="1"/>
</dbReference>
<dbReference type="SUPFAM" id="SSF46689">
    <property type="entry name" value="Homeodomain-like"/>
    <property type="match status" value="1"/>
</dbReference>
<dbReference type="PATRIC" id="fig|137591.25.peg.453"/>
<organism evidence="2 3">
    <name type="scientific">Weissella cibaria</name>
    <dbReference type="NCBI Taxonomy" id="137591"/>
    <lineage>
        <taxon>Bacteria</taxon>
        <taxon>Bacillati</taxon>
        <taxon>Bacillota</taxon>
        <taxon>Bacilli</taxon>
        <taxon>Lactobacillales</taxon>
        <taxon>Lactobacillaceae</taxon>
        <taxon>Weissella</taxon>
    </lineage>
</organism>
<dbReference type="AlphaFoldDB" id="A0A0D1LNQ8"/>
<reference evidence="2 3" key="1">
    <citation type="journal article" date="2015" name="Microbiology (Mosc.)">
        <title>Genomics of the Weissella cibaria species with an examination of its metabolic traits.</title>
        <authorList>
            <person name="Lynch K.M."/>
            <person name="Lucid A."/>
            <person name="Arendt E.K."/>
            <person name="Sleator R.D."/>
            <person name="Lucey B."/>
            <person name="Coffey A."/>
        </authorList>
    </citation>
    <scope>NUCLEOTIDE SEQUENCE [LARGE SCALE GENOMIC DNA]</scope>
    <source>
        <strain evidence="2 3">MG1</strain>
    </source>
</reference>
<keyword evidence="3" id="KW-1185">Reference proteome</keyword>
<name>A0A0D1LNQ8_9LACO</name>
<dbReference type="PROSITE" id="PS50977">
    <property type="entry name" value="HTH_TETR_2"/>
    <property type="match status" value="1"/>
</dbReference>
<comment type="caution">
    <text evidence="2">The sequence shown here is derived from an EMBL/GenBank/DDBJ whole genome shotgun (WGS) entry which is preliminary data.</text>
</comment>
<protein>
    <submittedName>
        <fullName evidence="2">KstR2 protein</fullName>
    </submittedName>
</protein>
<proteinExistence type="predicted"/>
<sequence>MNRETKKALTKQQLIASATALFRENGIHNTDLKSIAADAGVSVVTFYKYFDSKDTLVREIANDELNNLFDRIMTIAGSPDLTILDKIKAFATITATAQKKIATTYGPEMITLLETDDSHIQAVADTRRDAFFTTIIEQGRSEGFFNADVSTAAIRVYIDMFMSYDRQKTIALAQGEIDIKTIDQQLEQLFFYGLMGYINVDKRAQLDQIRQQNRE</sequence>
<accession>A0A0D1LNQ8</accession>
<dbReference type="InterPro" id="IPR001647">
    <property type="entry name" value="HTH_TetR"/>
</dbReference>
<dbReference type="STRING" id="137591.AO080_00240"/>
<dbReference type="RefSeq" id="WP_043708876.1">
    <property type="nucleotide sequence ID" value="NZ_CP012873.1"/>
</dbReference>
<dbReference type="eggNOG" id="COG1309">
    <property type="taxonomic scope" value="Bacteria"/>
</dbReference>
<evidence type="ECO:0000313" key="2">
    <source>
        <dbReference type="EMBL" id="KIU21780.1"/>
    </source>
</evidence>
<dbReference type="PANTHER" id="PTHR43479:SF21">
    <property type="entry name" value="TRANSCRIPTIONAL REGULATOR, TETR FAMILY"/>
    <property type="match status" value="1"/>
</dbReference>